<comment type="caution">
    <text evidence="2">The sequence shown here is derived from an EMBL/GenBank/DDBJ whole genome shotgun (WGS) entry which is preliminary data.</text>
</comment>
<reference evidence="2 3" key="1">
    <citation type="submission" date="2015-02" db="EMBL/GenBank/DDBJ databases">
        <title>Draft genome sequence of Kitasatospora griseola MF730-N6, a bafilomycin, terpentecin and satosporin producer.</title>
        <authorList>
            <person name="Arens J.C."/>
            <person name="Haltli B."/>
            <person name="Kerr R.G."/>
        </authorList>
    </citation>
    <scope>NUCLEOTIDE SEQUENCE [LARGE SCALE GENOMIC DNA]</scope>
    <source>
        <strain evidence="2 3">MF730-N6</strain>
    </source>
</reference>
<accession>A0A0D0PHS5</accession>
<evidence type="ECO:0000256" key="1">
    <source>
        <dbReference type="SAM" id="MobiDB-lite"/>
    </source>
</evidence>
<dbReference type="EMBL" id="JXZB01000004">
    <property type="protein sequence ID" value="KIQ62034.1"/>
    <property type="molecule type" value="Genomic_DNA"/>
</dbReference>
<dbReference type="AlphaFoldDB" id="A0A0D0PHS5"/>
<evidence type="ECO:0000313" key="2">
    <source>
        <dbReference type="EMBL" id="KIQ62034.1"/>
    </source>
</evidence>
<organism evidence="2 3">
    <name type="scientific">Kitasatospora griseola</name>
    <name type="common">Streptomyces griseolosporeus</name>
    <dbReference type="NCBI Taxonomy" id="2064"/>
    <lineage>
        <taxon>Bacteria</taxon>
        <taxon>Bacillati</taxon>
        <taxon>Actinomycetota</taxon>
        <taxon>Actinomycetes</taxon>
        <taxon>Kitasatosporales</taxon>
        <taxon>Streptomycetaceae</taxon>
        <taxon>Kitasatospora</taxon>
    </lineage>
</organism>
<evidence type="ECO:0000313" key="3">
    <source>
        <dbReference type="Proteomes" id="UP000032066"/>
    </source>
</evidence>
<gene>
    <name evidence="2" type="ORF">TR51_22830</name>
</gene>
<dbReference type="Proteomes" id="UP000032066">
    <property type="component" value="Unassembled WGS sequence"/>
</dbReference>
<name>A0A0D0PHS5_KITGR</name>
<sequence>MVRAGGASGSARSRPVRVAHSWPRSHPSDGHPDERTSTAAAVTDVHARLEPEPGYGGDHGGTADTVDSPVVATAHRPVGPAVGNSRTGPAFVPGPSG</sequence>
<keyword evidence="3" id="KW-1185">Reference proteome</keyword>
<feature type="region of interest" description="Disordered" evidence="1">
    <location>
        <begin position="1"/>
        <end position="97"/>
    </location>
</feature>
<feature type="compositionally biased region" description="Basic and acidic residues" evidence="1">
    <location>
        <begin position="26"/>
        <end position="36"/>
    </location>
</feature>
<protein>
    <submittedName>
        <fullName evidence="2">Uncharacterized protein</fullName>
    </submittedName>
</protein>
<feature type="compositionally biased region" description="Low complexity" evidence="1">
    <location>
        <begin position="1"/>
        <end position="13"/>
    </location>
</feature>
<proteinExistence type="predicted"/>